<keyword evidence="7" id="KW-1185">Reference proteome</keyword>
<dbReference type="RefSeq" id="WP_263247988.1">
    <property type="nucleotide sequence ID" value="NZ_BAABLT010000005.1"/>
</dbReference>
<dbReference type="InterPro" id="IPR036388">
    <property type="entry name" value="WH-like_DNA-bd_sf"/>
</dbReference>
<dbReference type="InterPro" id="IPR050707">
    <property type="entry name" value="HTH_MetabolicPath_Reg"/>
</dbReference>
<dbReference type="Gene3D" id="3.30.450.40">
    <property type="match status" value="1"/>
</dbReference>
<dbReference type="SUPFAM" id="SSF55781">
    <property type="entry name" value="GAF domain-like"/>
    <property type="match status" value="1"/>
</dbReference>
<evidence type="ECO:0000256" key="3">
    <source>
        <dbReference type="ARBA" id="ARBA00023163"/>
    </source>
</evidence>
<feature type="domain" description="IclR-ED" evidence="5">
    <location>
        <begin position="70"/>
        <end position="251"/>
    </location>
</feature>
<dbReference type="Pfam" id="PF01614">
    <property type="entry name" value="IclR_C"/>
    <property type="match status" value="1"/>
</dbReference>
<dbReference type="InterPro" id="IPR014757">
    <property type="entry name" value="Tscrpt_reg_IclR_C"/>
</dbReference>
<reference evidence="7" key="1">
    <citation type="journal article" date="2019" name="Int. J. Syst. Evol. Microbiol.">
        <title>The Global Catalogue of Microorganisms (GCM) 10K type strain sequencing project: providing services to taxonomists for standard genome sequencing and annotation.</title>
        <authorList>
            <consortium name="The Broad Institute Genomics Platform"/>
            <consortium name="The Broad Institute Genome Sequencing Center for Infectious Disease"/>
            <person name="Wu L."/>
            <person name="Ma J."/>
        </authorList>
    </citation>
    <scope>NUCLEOTIDE SEQUENCE [LARGE SCALE GENOMIC DNA]</scope>
    <source>
        <strain evidence="7">CCUG 56401</strain>
    </source>
</reference>
<evidence type="ECO:0000313" key="7">
    <source>
        <dbReference type="Proteomes" id="UP001597018"/>
    </source>
</evidence>
<protein>
    <submittedName>
        <fullName evidence="6">IclR family transcriptional regulator</fullName>
    </submittedName>
</protein>
<keyword evidence="3" id="KW-0804">Transcription</keyword>
<keyword evidence="2" id="KW-0238">DNA-binding</keyword>
<evidence type="ECO:0000259" key="5">
    <source>
        <dbReference type="PROSITE" id="PS51078"/>
    </source>
</evidence>
<dbReference type="Gene3D" id="1.10.10.10">
    <property type="entry name" value="Winged helix-like DNA-binding domain superfamily/Winged helix DNA-binding domain"/>
    <property type="match status" value="1"/>
</dbReference>
<feature type="domain" description="HTH iclR-type" evidence="4">
    <location>
        <begin position="7"/>
        <end position="69"/>
    </location>
</feature>
<evidence type="ECO:0000313" key="6">
    <source>
        <dbReference type="EMBL" id="MFD0920424.1"/>
    </source>
</evidence>
<accession>A0ABW3FPG0</accession>
<sequence>MASSGVLQTADRALQVLLSFSDARPEWGVSELARELGLDKSVAQRLLATLAARGFVLADPETRRYRLGPAVAQLARVAERGGAMSLLARPVLAGLARETGESAVLNVAHGGSYRTVAAVDARGPLSYTAVVGHVMPGHAGCSGHALFAGQPAEEVRELFGPEPLTRYTPNTPTSYAELEQRWQQVREAGLSVSRGEFDANVGAVAVPLPLSGATVASMTLIGPAERVSDRIDELVAPLRAAAEDLSRRLGLEHRDPTSAKGCP</sequence>
<dbReference type="PANTHER" id="PTHR30136:SF24">
    <property type="entry name" value="HTH-TYPE TRANSCRIPTIONAL REPRESSOR ALLR"/>
    <property type="match status" value="1"/>
</dbReference>
<dbReference type="SMART" id="SM00346">
    <property type="entry name" value="HTH_ICLR"/>
    <property type="match status" value="1"/>
</dbReference>
<dbReference type="PROSITE" id="PS51078">
    <property type="entry name" value="ICLR_ED"/>
    <property type="match status" value="1"/>
</dbReference>
<evidence type="ECO:0000256" key="1">
    <source>
        <dbReference type="ARBA" id="ARBA00023015"/>
    </source>
</evidence>
<organism evidence="6 7">
    <name type="scientific">Saccharopolyspora rosea</name>
    <dbReference type="NCBI Taxonomy" id="524884"/>
    <lineage>
        <taxon>Bacteria</taxon>
        <taxon>Bacillati</taxon>
        <taxon>Actinomycetota</taxon>
        <taxon>Actinomycetes</taxon>
        <taxon>Pseudonocardiales</taxon>
        <taxon>Pseudonocardiaceae</taxon>
        <taxon>Saccharopolyspora</taxon>
    </lineage>
</organism>
<evidence type="ECO:0000256" key="2">
    <source>
        <dbReference type="ARBA" id="ARBA00023125"/>
    </source>
</evidence>
<dbReference type="InterPro" id="IPR005471">
    <property type="entry name" value="Tscrpt_reg_IclR_N"/>
</dbReference>
<evidence type="ECO:0000259" key="4">
    <source>
        <dbReference type="PROSITE" id="PS51077"/>
    </source>
</evidence>
<name>A0ABW3FPG0_9PSEU</name>
<dbReference type="PROSITE" id="PS51077">
    <property type="entry name" value="HTH_ICLR"/>
    <property type="match status" value="1"/>
</dbReference>
<keyword evidence="1" id="KW-0805">Transcription regulation</keyword>
<dbReference type="InterPro" id="IPR029016">
    <property type="entry name" value="GAF-like_dom_sf"/>
</dbReference>
<comment type="caution">
    <text evidence="6">The sequence shown here is derived from an EMBL/GenBank/DDBJ whole genome shotgun (WGS) entry which is preliminary data.</text>
</comment>
<proteinExistence type="predicted"/>
<dbReference type="Proteomes" id="UP001597018">
    <property type="component" value="Unassembled WGS sequence"/>
</dbReference>
<gene>
    <name evidence="6" type="ORF">ACFQ16_11790</name>
</gene>
<dbReference type="InterPro" id="IPR036390">
    <property type="entry name" value="WH_DNA-bd_sf"/>
</dbReference>
<dbReference type="SUPFAM" id="SSF46785">
    <property type="entry name" value="Winged helix' DNA-binding domain"/>
    <property type="match status" value="1"/>
</dbReference>
<dbReference type="EMBL" id="JBHTIW010000007">
    <property type="protein sequence ID" value="MFD0920424.1"/>
    <property type="molecule type" value="Genomic_DNA"/>
</dbReference>
<dbReference type="Pfam" id="PF09339">
    <property type="entry name" value="HTH_IclR"/>
    <property type="match status" value="1"/>
</dbReference>
<dbReference type="PANTHER" id="PTHR30136">
    <property type="entry name" value="HELIX-TURN-HELIX TRANSCRIPTIONAL REGULATOR, ICLR FAMILY"/>
    <property type="match status" value="1"/>
</dbReference>